<feature type="chain" id="PRO_5040820032" evidence="2">
    <location>
        <begin position="18"/>
        <end position="202"/>
    </location>
</feature>
<dbReference type="PROSITE" id="PS51257">
    <property type="entry name" value="PROKAR_LIPOPROTEIN"/>
    <property type="match status" value="1"/>
</dbReference>
<evidence type="ECO:0000256" key="2">
    <source>
        <dbReference type="SAM" id="SignalP"/>
    </source>
</evidence>
<evidence type="ECO:0000256" key="1">
    <source>
        <dbReference type="SAM" id="MobiDB-lite"/>
    </source>
</evidence>
<keyword evidence="4" id="KW-1185">Reference proteome</keyword>
<evidence type="ECO:0000313" key="3">
    <source>
        <dbReference type="EMBL" id="MCS7480852.1"/>
    </source>
</evidence>
<name>A0A9X2VR72_9PSEU</name>
<dbReference type="RefSeq" id="WP_259626341.1">
    <property type="nucleotide sequence ID" value="NZ_JANYMP010000015.1"/>
</dbReference>
<reference evidence="3" key="1">
    <citation type="submission" date="2022-08" db="EMBL/GenBank/DDBJ databases">
        <authorList>
            <person name="Tistechok S."/>
            <person name="Samborskyy M."/>
            <person name="Roman I."/>
        </authorList>
    </citation>
    <scope>NUCLEOTIDE SEQUENCE</scope>
    <source>
        <strain evidence="3">DSM 103496</strain>
    </source>
</reference>
<feature type="region of interest" description="Disordered" evidence="1">
    <location>
        <begin position="21"/>
        <end position="53"/>
    </location>
</feature>
<comment type="caution">
    <text evidence="3">The sequence shown here is derived from an EMBL/GenBank/DDBJ whole genome shotgun (WGS) entry which is preliminary data.</text>
</comment>
<dbReference type="AlphaFoldDB" id="A0A9X2VR72"/>
<dbReference type="Proteomes" id="UP001141259">
    <property type="component" value="Unassembled WGS sequence"/>
</dbReference>
<feature type="compositionally biased region" description="Polar residues" evidence="1">
    <location>
        <begin position="21"/>
        <end position="30"/>
    </location>
</feature>
<keyword evidence="2" id="KW-0732">Signal</keyword>
<dbReference type="InterPro" id="IPR024520">
    <property type="entry name" value="DUF3558"/>
</dbReference>
<protein>
    <submittedName>
        <fullName evidence="3">DUF3558 domain-containing protein</fullName>
    </submittedName>
</protein>
<organism evidence="3 4">
    <name type="scientific">Umezawaea endophytica</name>
    <dbReference type="NCBI Taxonomy" id="1654476"/>
    <lineage>
        <taxon>Bacteria</taxon>
        <taxon>Bacillati</taxon>
        <taxon>Actinomycetota</taxon>
        <taxon>Actinomycetes</taxon>
        <taxon>Pseudonocardiales</taxon>
        <taxon>Pseudonocardiaceae</taxon>
        <taxon>Umezawaea</taxon>
    </lineage>
</organism>
<evidence type="ECO:0000313" key="4">
    <source>
        <dbReference type="Proteomes" id="UP001141259"/>
    </source>
</evidence>
<feature type="compositionally biased region" description="Low complexity" evidence="1">
    <location>
        <begin position="31"/>
        <end position="45"/>
    </location>
</feature>
<sequence length="202" mass="20761">MSRVRFLAVGAAVLALAGCSADQTGQPKPETSSTAGTAAPTTTTSKFDAPPPVRPKVIKLDGVDPCAALTAAQLKQLKVATPVSKPLDVAKTGNPAPTCTSSSTGSQIFSYSVSLVVDRGVDLWQGSGNLDVSPAQVSGFSAFQIKLKGTSKGDCVVTVDVADGQQVFVQFLPIGDGFTQDQMCQNAKQGAEMALATLQTLK</sequence>
<accession>A0A9X2VR72</accession>
<dbReference type="Pfam" id="PF12079">
    <property type="entry name" value="DUF3558"/>
    <property type="match status" value="1"/>
</dbReference>
<gene>
    <name evidence="3" type="ORF">NZH93_28680</name>
</gene>
<dbReference type="EMBL" id="JANYMP010000015">
    <property type="protein sequence ID" value="MCS7480852.1"/>
    <property type="molecule type" value="Genomic_DNA"/>
</dbReference>
<proteinExistence type="predicted"/>
<feature type="signal peptide" evidence="2">
    <location>
        <begin position="1"/>
        <end position="17"/>
    </location>
</feature>